<proteinExistence type="predicted"/>
<evidence type="ECO:0000256" key="1">
    <source>
        <dbReference type="SAM" id="MobiDB-lite"/>
    </source>
</evidence>
<sequence length="213" mass="24427">MSVYGCPSPCSASPRTTKLKLGTKGGNSYTKVTNQLQHANVVPVLCPDSRYRYQYGTAFEFMRCIHSTPLHKPYLYLPIPGVRPFLLPRPDYFLRPTPHPGLPSQHTALASDLPFQHLYQFQCVKIFRTGHPRTNQAHPIRSNTCTIHSLLMRRKENYERKEEEKKKRLFPSEQARPDRTPPALHVHCTRTTRVSRTVKNQTKPQISGGMHAI</sequence>
<dbReference type="AlphaFoldDB" id="A0A2T6ZGG7"/>
<dbReference type="Proteomes" id="UP000244722">
    <property type="component" value="Unassembled WGS sequence"/>
</dbReference>
<protein>
    <submittedName>
        <fullName evidence="2">Uncharacterized protein</fullName>
    </submittedName>
</protein>
<evidence type="ECO:0000313" key="3">
    <source>
        <dbReference type="Proteomes" id="UP000244722"/>
    </source>
</evidence>
<accession>A0A2T6ZGG7</accession>
<keyword evidence="3" id="KW-1185">Reference proteome</keyword>
<name>A0A2T6ZGG7_TUBBO</name>
<gene>
    <name evidence="2" type="ORF">B9Z19DRAFT_425199</name>
</gene>
<evidence type="ECO:0000313" key="2">
    <source>
        <dbReference type="EMBL" id="PUU74588.1"/>
    </source>
</evidence>
<comment type="caution">
    <text evidence="2">The sequence shown here is derived from an EMBL/GenBank/DDBJ whole genome shotgun (WGS) entry which is preliminary data.</text>
</comment>
<feature type="region of interest" description="Disordered" evidence="1">
    <location>
        <begin position="158"/>
        <end position="183"/>
    </location>
</feature>
<organism evidence="2 3">
    <name type="scientific">Tuber borchii</name>
    <name type="common">White truffle</name>
    <dbReference type="NCBI Taxonomy" id="42251"/>
    <lineage>
        <taxon>Eukaryota</taxon>
        <taxon>Fungi</taxon>
        <taxon>Dikarya</taxon>
        <taxon>Ascomycota</taxon>
        <taxon>Pezizomycotina</taxon>
        <taxon>Pezizomycetes</taxon>
        <taxon>Pezizales</taxon>
        <taxon>Tuberaceae</taxon>
        <taxon>Tuber</taxon>
    </lineage>
</organism>
<reference evidence="2 3" key="1">
    <citation type="submission" date="2017-04" db="EMBL/GenBank/DDBJ databases">
        <title>Draft genome sequence of Tuber borchii Vittad., a whitish edible truffle.</title>
        <authorList>
            <consortium name="DOE Joint Genome Institute"/>
            <person name="Murat C."/>
            <person name="Kuo A."/>
            <person name="Barry K.W."/>
            <person name="Clum A."/>
            <person name="Dockter R.B."/>
            <person name="Fauchery L."/>
            <person name="Iotti M."/>
            <person name="Kohler A."/>
            <person name="Labutti K."/>
            <person name="Lindquist E.A."/>
            <person name="Lipzen A."/>
            <person name="Ohm R.A."/>
            <person name="Wang M."/>
            <person name="Grigoriev I.V."/>
            <person name="Zambonelli A."/>
            <person name="Martin F.M."/>
        </authorList>
    </citation>
    <scope>NUCLEOTIDE SEQUENCE [LARGE SCALE GENOMIC DNA]</scope>
    <source>
        <strain evidence="2 3">Tbo3840</strain>
    </source>
</reference>
<dbReference type="EMBL" id="NESQ01000289">
    <property type="protein sequence ID" value="PUU74588.1"/>
    <property type="molecule type" value="Genomic_DNA"/>
</dbReference>